<name>A0A8T1WNU9_9STRA</name>
<feature type="region of interest" description="Disordered" evidence="1">
    <location>
        <begin position="153"/>
        <end position="207"/>
    </location>
</feature>
<accession>A0A8T1WNU9</accession>
<keyword evidence="3" id="KW-1185">Reference proteome</keyword>
<protein>
    <recommendedName>
        <fullName evidence="4">PH domain-containing protein</fullName>
    </recommendedName>
</protein>
<sequence length="207" mass="23083">MDAPECLHRGQLWQFSAQYGGWLAIKLLLFNHALVVDPDVAAASPRRKRRSSLKVWMDLCLVADIEHIQKEDGAVRRGSYSAASTSSQSAADLDKKFRFSVQTKHQTLQFAADTAVQRDEWLHCLLLARKLRAKQVEEPKMKSDGSRAFLRFASSGSEESEGEEENRPASAPVSWSEENALRSAQLLSQRSRPTAVQVSGISVTLEK</sequence>
<evidence type="ECO:0008006" key="4">
    <source>
        <dbReference type="Google" id="ProtNLM"/>
    </source>
</evidence>
<dbReference type="Proteomes" id="UP000693981">
    <property type="component" value="Unassembled WGS sequence"/>
</dbReference>
<reference evidence="2" key="1">
    <citation type="submission" date="2021-02" db="EMBL/GenBank/DDBJ databases">
        <authorList>
            <person name="Palmer J.M."/>
        </authorList>
    </citation>
    <scope>NUCLEOTIDE SEQUENCE</scope>
    <source>
        <strain evidence="2">SCRP23</strain>
    </source>
</reference>
<evidence type="ECO:0000256" key="1">
    <source>
        <dbReference type="SAM" id="MobiDB-lite"/>
    </source>
</evidence>
<comment type="caution">
    <text evidence="2">The sequence shown here is derived from an EMBL/GenBank/DDBJ whole genome shotgun (WGS) entry which is preliminary data.</text>
</comment>
<dbReference type="EMBL" id="JAGDFL010000295">
    <property type="protein sequence ID" value="KAG7394144.1"/>
    <property type="molecule type" value="Genomic_DNA"/>
</dbReference>
<organism evidence="2 3">
    <name type="scientific">Phytophthora boehmeriae</name>
    <dbReference type="NCBI Taxonomy" id="109152"/>
    <lineage>
        <taxon>Eukaryota</taxon>
        <taxon>Sar</taxon>
        <taxon>Stramenopiles</taxon>
        <taxon>Oomycota</taxon>
        <taxon>Peronosporomycetes</taxon>
        <taxon>Peronosporales</taxon>
        <taxon>Peronosporaceae</taxon>
        <taxon>Phytophthora</taxon>
    </lineage>
</organism>
<dbReference type="AlphaFoldDB" id="A0A8T1WNU9"/>
<evidence type="ECO:0000313" key="2">
    <source>
        <dbReference type="EMBL" id="KAG7394144.1"/>
    </source>
</evidence>
<gene>
    <name evidence="2" type="ORF">PHYBOEH_005599</name>
</gene>
<feature type="compositionally biased region" description="Polar residues" evidence="1">
    <location>
        <begin position="185"/>
        <end position="207"/>
    </location>
</feature>
<proteinExistence type="predicted"/>
<evidence type="ECO:0000313" key="3">
    <source>
        <dbReference type="Proteomes" id="UP000693981"/>
    </source>
</evidence>
<dbReference type="OrthoDB" id="7462577at2759"/>